<feature type="transmembrane region" description="Helical" evidence="8">
    <location>
        <begin position="458"/>
        <end position="478"/>
    </location>
</feature>
<keyword evidence="5 8" id="KW-1133">Transmembrane helix</keyword>
<organism evidence="10 11">
    <name type="scientific">Dendryphion nanum</name>
    <dbReference type="NCBI Taxonomy" id="256645"/>
    <lineage>
        <taxon>Eukaryota</taxon>
        <taxon>Fungi</taxon>
        <taxon>Dikarya</taxon>
        <taxon>Ascomycota</taxon>
        <taxon>Pezizomycotina</taxon>
        <taxon>Dothideomycetes</taxon>
        <taxon>Pleosporomycetidae</taxon>
        <taxon>Pleosporales</taxon>
        <taxon>Torulaceae</taxon>
        <taxon>Dendryphion</taxon>
    </lineage>
</organism>
<evidence type="ECO:0000259" key="9">
    <source>
        <dbReference type="Pfam" id="PF01694"/>
    </source>
</evidence>
<evidence type="ECO:0000256" key="6">
    <source>
        <dbReference type="ARBA" id="ARBA00023136"/>
    </source>
</evidence>
<evidence type="ECO:0000256" key="3">
    <source>
        <dbReference type="ARBA" id="ARBA00022692"/>
    </source>
</evidence>
<name>A0A9P9E4W7_9PLEO</name>
<evidence type="ECO:0000313" key="11">
    <source>
        <dbReference type="Proteomes" id="UP000700596"/>
    </source>
</evidence>
<keyword evidence="11" id="KW-1185">Reference proteome</keyword>
<dbReference type="Pfam" id="PF01694">
    <property type="entry name" value="Rhomboid"/>
    <property type="match status" value="1"/>
</dbReference>
<dbReference type="Proteomes" id="UP000700596">
    <property type="component" value="Unassembled WGS sequence"/>
</dbReference>
<evidence type="ECO:0000256" key="8">
    <source>
        <dbReference type="SAM" id="Phobius"/>
    </source>
</evidence>
<dbReference type="GO" id="GO:0006465">
    <property type="term" value="P:signal peptide processing"/>
    <property type="evidence" value="ECO:0007669"/>
    <property type="project" value="TreeGrafter"/>
</dbReference>
<evidence type="ECO:0000256" key="7">
    <source>
        <dbReference type="SAM" id="Coils"/>
    </source>
</evidence>
<keyword evidence="3 8" id="KW-0812">Transmembrane</keyword>
<dbReference type="OrthoDB" id="10260614at2759"/>
<feature type="transmembrane region" description="Helical" evidence="8">
    <location>
        <begin position="524"/>
        <end position="541"/>
    </location>
</feature>
<feature type="transmembrane region" description="Helical" evidence="8">
    <location>
        <begin position="485"/>
        <end position="504"/>
    </location>
</feature>
<keyword evidence="4" id="KW-0378">Hydrolase</keyword>
<dbReference type="PANTHER" id="PTHR43731">
    <property type="entry name" value="RHOMBOID PROTEASE"/>
    <property type="match status" value="1"/>
</dbReference>
<accession>A0A9P9E4W7</accession>
<proteinExistence type="inferred from homology"/>
<dbReference type="EMBL" id="JAGMWT010000004">
    <property type="protein sequence ID" value="KAH7130709.1"/>
    <property type="molecule type" value="Genomic_DNA"/>
</dbReference>
<keyword evidence="7" id="KW-0175">Coiled coil</keyword>
<comment type="caution">
    <text evidence="10">The sequence shown here is derived from an EMBL/GenBank/DDBJ whole genome shotgun (WGS) entry which is preliminary data.</text>
</comment>
<protein>
    <recommendedName>
        <fullName evidence="9">Peptidase S54 rhomboid domain-containing protein</fullName>
    </recommendedName>
</protein>
<gene>
    <name evidence="10" type="ORF">B0J11DRAFT_483531</name>
</gene>
<dbReference type="InterPro" id="IPR022764">
    <property type="entry name" value="Peptidase_S54_rhomboid_dom"/>
</dbReference>
<comment type="subcellular location">
    <subcellularLocation>
        <location evidence="1">Membrane</location>
        <topology evidence="1">Multi-pass membrane protein</topology>
    </subcellularLocation>
</comment>
<sequence length="616" mass="68998">MSATLPMGLMRPSCAAVRHSAPPVTQQWNSVTRAFARRFCSQNLSYKLKPKPCVLATIRSHISAQPRREFSTIPQRAANVVPDRPVSPTSRPAPRKREVLIGQLPSGNVDKRTIGKIFGPKVSEETGNNVLRILHHRRTSGSLADYGVDNLGKSYIDVTQKTAIRALEWLRETHPVDEARAAEEWAEKEANRISYELWLADPENADSKYNDPARIYREQQKEFEAAQEEEEGKRIGILRAGPSEFERNIKQKRQERLEEIAKKAEKKEAEEKEMEKKIATGEWVRTPGGTALMKPGQTAYVDVFGREQVSHYEAIQQRYREQAESPFKSEEEMRAASTVTQRLWPMSAFVIGVCILSYGFAHYYMPPAREYRIWPDLSLTTATMLAIIGTNVVICGLWRWTPLWPFMTKYFMHVPGYPRAVQAITNVFSHIQYEHLLGNMMFLGLIGSACHELVDRGVFVGTYMSAGAIGTLVSLYWANIGRGSITSHSVGASAALWGVSTLYALLTEQETIKIPFVKDTEVGFYPKMLLAAFVVSEIMAARKKTTTMDHASHFGGMLVGAIVAGYLRATGFHEQRNRALAESVEAGEEPKSTLDVGALVSEEVAEVKESVKKIVK</sequence>
<dbReference type="InterPro" id="IPR050925">
    <property type="entry name" value="Rhomboid_protease_S54"/>
</dbReference>
<dbReference type="GO" id="GO:0016020">
    <property type="term" value="C:membrane"/>
    <property type="evidence" value="ECO:0007669"/>
    <property type="project" value="UniProtKB-SubCell"/>
</dbReference>
<feature type="transmembrane region" description="Helical" evidence="8">
    <location>
        <begin position="377"/>
        <end position="400"/>
    </location>
</feature>
<evidence type="ECO:0000256" key="2">
    <source>
        <dbReference type="ARBA" id="ARBA00009045"/>
    </source>
</evidence>
<evidence type="ECO:0000256" key="1">
    <source>
        <dbReference type="ARBA" id="ARBA00004141"/>
    </source>
</evidence>
<comment type="similarity">
    <text evidence="2">Belongs to the peptidase S54 family.</text>
</comment>
<evidence type="ECO:0000256" key="4">
    <source>
        <dbReference type="ARBA" id="ARBA00022801"/>
    </source>
</evidence>
<evidence type="ECO:0000313" key="10">
    <source>
        <dbReference type="EMBL" id="KAH7130709.1"/>
    </source>
</evidence>
<reference evidence="10" key="1">
    <citation type="journal article" date="2021" name="Nat. Commun.">
        <title>Genetic determinants of endophytism in the Arabidopsis root mycobiome.</title>
        <authorList>
            <person name="Mesny F."/>
            <person name="Miyauchi S."/>
            <person name="Thiergart T."/>
            <person name="Pickel B."/>
            <person name="Atanasova L."/>
            <person name="Karlsson M."/>
            <person name="Huettel B."/>
            <person name="Barry K.W."/>
            <person name="Haridas S."/>
            <person name="Chen C."/>
            <person name="Bauer D."/>
            <person name="Andreopoulos W."/>
            <person name="Pangilinan J."/>
            <person name="LaButti K."/>
            <person name="Riley R."/>
            <person name="Lipzen A."/>
            <person name="Clum A."/>
            <person name="Drula E."/>
            <person name="Henrissat B."/>
            <person name="Kohler A."/>
            <person name="Grigoriev I.V."/>
            <person name="Martin F.M."/>
            <person name="Hacquard S."/>
        </authorList>
    </citation>
    <scope>NUCLEOTIDE SEQUENCE</scope>
    <source>
        <strain evidence="10">MPI-CAGE-CH-0243</strain>
    </source>
</reference>
<evidence type="ECO:0000256" key="5">
    <source>
        <dbReference type="ARBA" id="ARBA00022989"/>
    </source>
</evidence>
<dbReference type="SUPFAM" id="SSF144091">
    <property type="entry name" value="Rhomboid-like"/>
    <property type="match status" value="1"/>
</dbReference>
<feature type="domain" description="Peptidase S54 rhomboid" evidence="9">
    <location>
        <begin position="421"/>
        <end position="567"/>
    </location>
</feature>
<feature type="transmembrane region" description="Helical" evidence="8">
    <location>
        <begin position="343"/>
        <end position="365"/>
    </location>
</feature>
<dbReference type="PANTHER" id="PTHR43731:SF14">
    <property type="entry name" value="PRESENILIN-ASSOCIATED RHOMBOID-LIKE PROTEIN, MITOCHONDRIAL"/>
    <property type="match status" value="1"/>
</dbReference>
<dbReference type="GO" id="GO:0004252">
    <property type="term" value="F:serine-type endopeptidase activity"/>
    <property type="evidence" value="ECO:0007669"/>
    <property type="project" value="InterPro"/>
</dbReference>
<keyword evidence="6 8" id="KW-0472">Membrane</keyword>
<dbReference type="AlphaFoldDB" id="A0A9P9E4W7"/>
<dbReference type="InterPro" id="IPR035952">
    <property type="entry name" value="Rhomboid-like_sf"/>
</dbReference>
<feature type="coiled-coil region" evidence="7">
    <location>
        <begin position="247"/>
        <end position="282"/>
    </location>
</feature>
<dbReference type="Gene3D" id="1.20.1540.10">
    <property type="entry name" value="Rhomboid-like"/>
    <property type="match status" value="1"/>
</dbReference>